<accession>A0AAV9R9V9</accession>
<feature type="region of interest" description="Disordered" evidence="1">
    <location>
        <begin position="53"/>
        <end position="109"/>
    </location>
</feature>
<feature type="compositionally biased region" description="Polar residues" evidence="1">
    <location>
        <begin position="1"/>
        <end position="13"/>
    </location>
</feature>
<sequence length="272" mass="30079">MALLTSRNQLSETNRSDAGLRHTGYAHGFWESKGLREVPNTTARGEPTTLEPLTIWGTRSSGSLHTHSKRQEPLCRGFRGQARDSLIPKKSHEQPQHHRSDGHRAPIIRPNDTPVVLGNSFSTLLEGPGMTPTDQKKPGLQPRQLLTPGVPFSRAFLLILSGPGAVPFFFWLVFHHLIRQNRGENSQLSGLYPFGTRQVRGIPCIFPISHETLRRSAQLKSVGILAFFGTIIDLCRQPSLIPLSTKTGAPCNHAFAGQDAFPSPSLWGFSER</sequence>
<evidence type="ECO:0000313" key="4">
    <source>
        <dbReference type="Proteomes" id="UP001311232"/>
    </source>
</evidence>
<keyword evidence="2" id="KW-0812">Transmembrane</keyword>
<evidence type="ECO:0000313" key="3">
    <source>
        <dbReference type="EMBL" id="KAK5606571.1"/>
    </source>
</evidence>
<evidence type="ECO:0000256" key="1">
    <source>
        <dbReference type="SAM" id="MobiDB-lite"/>
    </source>
</evidence>
<dbReference type="Proteomes" id="UP001311232">
    <property type="component" value="Unassembled WGS sequence"/>
</dbReference>
<feature type="compositionally biased region" description="Basic and acidic residues" evidence="1">
    <location>
        <begin position="86"/>
        <end position="104"/>
    </location>
</feature>
<dbReference type="EMBL" id="JAHHUM010002061">
    <property type="protein sequence ID" value="KAK5606571.1"/>
    <property type="molecule type" value="Genomic_DNA"/>
</dbReference>
<comment type="caution">
    <text evidence="3">The sequence shown here is derived from an EMBL/GenBank/DDBJ whole genome shotgun (WGS) entry which is preliminary data.</text>
</comment>
<name>A0AAV9R9V9_9TELE</name>
<protein>
    <submittedName>
        <fullName evidence="3">Uncharacterized protein</fullName>
    </submittedName>
</protein>
<organism evidence="3 4">
    <name type="scientific">Crenichthys baileyi</name>
    <name type="common">White River springfish</name>
    <dbReference type="NCBI Taxonomy" id="28760"/>
    <lineage>
        <taxon>Eukaryota</taxon>
        <taxon>Metazoa</taxon>
        <taxon>Chordata</taxon>
        <taxon>Craniata</taxon>
        <taxon>Vertebrata</taxon>
        <taxon>Euteleostomi</taxon>
        <taxon>Actinopterygii</taxon>
        <taxon>Neopterygii</taxon>
        <taxon>Teleostei</taxon>
        <taxon>Neoteleostei</taxon>
        <taxon>Acanthomorphata</taxon>
        <taxon>Ovalentaria</taxon>
        <taxon>Atherinomorphae</taxon>
        <taxon>Cyprinodontiformes</taxon>
        <taxon>Goodeidae</taxon>
        <taxon>Crenichthys</taxon>
    </lineage>
</organism>
<keyword evidence="2" id="KW-0472">Membrane</keyword>
<gene>
    <name evidence="3" type="ORF">CRENBAI_018358</name>
</gene>
<feature type="transmembrane region" description="Helical" evidence="2">
    <location>
        <begin position="155"/>
        <end position="174"/>
    </location>
</feature>
<keyword evidence="4" id="KW-1185">Reference proteome</keyword>
<proteinExistence type="predicted"/>
<evidence type="ECO:0000256" key="2">
    <source>
        <dbReference type="SAM" id="Phobius"/>
    </source>
</evidence>
<reference evidence="3 4" key="1">
    <citation type="submission" date="2021-06" db="EMBL/GenBank/DDBJ databases">
        <authorList>
            <person name="Palmer J.M."/>
        </authorList>
    </citation>
    <scope>NUCLEOTIDE SEQUENCE [LARGE SCALE GENOMIC DNA]</scope>
    <source>
        <strain evidence="3 4">MEX-2019</strain>
        <tissue evidence="3">Muscle</tissue>
    </source>
</reference>
<feature type="region of interest" description="Disordered" evidence="1">
    <location>
        <begin position="1"/>
        <end position="20"/>
    </location>
</feature>
<dbReference type="AlphaFoldDB" id="A0AAV9R9V9"/>
<keyword evidence="2" id="KW-1133">Transmembrane helix</keyword>